<accession>A0AAV1T7G7</accession>
<dbReference type="Proteomes" id="UP001162060">
    <property type="component" value="Unassembled WGS sequence"/>
</dbReference>
<dbReference type="EMBL" id="CAKLBY020000030">
    <property type="protein sequence ID" value="CAK7905634.1"/>
    <property type="molecule type" value="Genomic_DNA"/>
</dbReference>
<reference evidence="1" key="1">
    <citation type="submission" date="2024-01" db="EMBL/GenBank/DDBJ databases">
        <authorList>
            <person name="Webb A."/>
        </authorList>
    </citation>
    <scope>NUCLEOTIDE SEQUENCE</scope>
    <source>
        <strain evidence="1">Pm1</strain>
    </source>
</reference>
<evidence type="ECO:0000313" key="2">
    <source>
        <dbReference type="Proteomes" id="UP001162060"/>
    </source>
</evidence>
<organism evidence="1 2">
    <name type="scientific">Peronospora matthiolae</name>
    <dbReference type="NCBI Taxonomy" id="2874970"/>
    <lineage>
        <taxon>Eukaryota</taxon>
        <taxon>Sar</taxon>
        <taxon>Stramenopiles</taxon>
        <taxon>Oomycota</taxon>
        <taxon>Peronosporomycetes</taxon>
        <taxon>Peronosporales</taxon>
        <taxon>Peronosporaceae</taxon>
        <taxon>Peronospora</taxon>
    </lineage>
</organism>
<sequence length="119" mass="14056">MQFYGLGAPVARLYYHEKMRSDESPLIYLYRLNVIKLRKKNKIKDGPPKVQKEHVEHYNETLEDPELAYQLTILRLAGVDESEDVLRSRHMTKARRRKLLFGSSKFRQKAPVPSDQKEK</sequence>
<name>A0AAV1T7G7_9STRA</name>
<proteinExistence type="predicted"/>
<gene>
    <name evidence="1" type="ORF">PM001_LOCUS3143</name>
</gene>
<evidence type="ECO:0000313" key="1">
    <source>
        <dbReference type="EMBL" id="CAK7905634.1"/>
    </source>
</evidence>
<comment type="caution">
    <text evidence="1">The sequence shown here is derived from an EMBL/GenBank/DDBJ whole genome shotgun (WGS) entry which is preliminary data.</text>
</comment>
<protein>
    <submittedName>
        <fullName evidence="1">Uncharacterized protein</fullName>
    </submittedName>
</protein>
<dbReference type="AlphaFoldDB" id="A0AAV1T7G7"/>